<dbReference type="Proteomes" id="UP000235145">
    <property type="component" value="Unassembled WGS sequence"/>
</dbReference>
<dbReference type="InterPro" id="IPR039741">
    <property type="entry name" value="UDP-sugar_pyrophosphorylase"/>
</dbReference>
<dbReference type="InterPro" id="IPR029044">
    <property type="entry name" value="Nucleotide-diphossugar_trans"/>
</dbReference>
<comment type="caution">
    <text evidence="2">The sequence shown here is derived from an EMBL/GenBank/DDBJ whole genome shotgun (WGS) entry which is preliminary data.</text>
</comment>
<proteinExistence type="predicted"/>
<sequence length="104" mass="12317">MTSDDIYAKTLQLLESNSYFGMKSTQVKLLKQVIASHLGILFATVEGHNWHCKFMKKPHCHGDVHSLLYSSGLLKEWYVCIFLFDWFLFLLKYLSHYTLWNHLF</sequence>
<dbReference type="PANTHER" id="PTHR11952">
    <property type="entry name" value="UDP- GLUCOSE PYROPHOSPHORYLASE"/>
    <property type="match status" value="1"/>
</dbReference>
<dbReference type="PANTHER" id="PTHR11952:SF9">
    <property type="entry name" value="UDP-SUGAR PYROPHOSPHORYLASE"/>
    <property type="match status" value="1"/>
</dbReference>
<feature type="transmembrane region" description="Helical" evidence="1">
    <location>
        <begin position="77"/>
        <end position="95"/>
    </location>
</feature>
<accession>A0A9R1V2R8</accession>
<protein>
    <submittedName>
        <fullName evidence="2">Uncharacterized protein</fullName>
    </submittedName>
</protein>
<dbReference type="AlphaFoldDB" id="A0A9R1V2R8"/>
<gene>
    <name evidence="2" type="ORF">LSAT_V11C600315400</name>
</gene>
<dbReference type="Gene3D" id="3.90.550.10">
    <property type="entry name" value="Spore Coat Polysaccharide Biosynthesis Protein SpsA, Chain A"/>
    <property type="match status" value="1"/>
</dbReference>
<evidence type="ECO:0000313" key="3">
    <source>
        <dbReference type="Proteomes" id="UP000235145"/>
    </source>
</evidence>
<organism evidence="2 3">
    <name type="scientific">Lactuca sativa</name>
    <name type="common">Garden lettuce</name>
    <dbReference type="NCBI Taxonomy" id="4236"/>
    <lineage>
        <taxon>Eukaryota</taxon>
        <taxon>Viridiplantae</taxon>
        <taxon>Streptophyta</taxon>
        <taxon>Embryophyta</taxon>
        <taxon>Tracheophyta</taxon>
        <taxon>Spermatophyta</taxon>
        <taxon>Magnoliopsida</taxon>
        <taxon>eudicotyledons</taxon>
        <taxon>Gunneridae</taxon>
        <taxon>Pentapetalae</taxon>
        <taxon>asterids</taxon>
        <taxon>campanulids</taxon>
        <taxon>Asterales</taxon>
        <taxon>Asteraceae</taxon>
        <taxon>Cichorioideae</taxon>
        <taxon>Cichorieae</taxon>
        <taxon>Lactucinae</taxon>
        <taxon>Lactuca</taxon>
    </lineage>
</organism>
<name>A0A9R1V2R8_LACSA</name>
<evidence type="ECO:0000313" key="2">
    <source>
        <dbReference type="EMBL" id="KAJ0198665.1"/>
    </source>
</evidence>
<dbReference type="SUPFAM" id="SSF53448">
    <property type="entry name" value="Nucleotide-diphospho-sugar transferases"/>
    <property type="match status" value="1"/>
</dbReference>
<keyword evidence="1" id="KW-0472">Membrane</keyword>
<keyword evidence="1" id="KW-0812">Transmembrane</keyword>
<keyword evidence="3" id="KW-1185">Reference proteome</keyword>
<reference evidence="2 3" key="1">
    <citation type="journal article" date="2017" name="Nat. Commun.">
        <title>Genome assembly with in vitro proximity ligation data and whole-genome triplication in lettuce.</title>
        <authorList>
            <person name="Reyes-Chin-Wo S."/>
            <person name="Wang Z."/>
            <person name="Yang X."/>
            <person name="Kozik A."/>
            <person name="Arikit S."/>
            <person name="Song C."/>
            <person name="Xia L."/>
            <person name="Froenicke L."/>
            <person name="Lavelle D.O."/>
            <person name="Truco M.J."/>
            <person name="Xia R."/>
            <person name="Zhu S."/>
            <person name="Xu C."/>
            <person name="Xu H."/>
            <person name="Xu X."/>
            <person name="Cox K."/>
            <person name="Korf I."/>
            <person name="Meyers B.C."/>
            <person name="Michelmore R.W."/>
        </authorList>
    </citation>
    <scope>NUCLEOTIDE SEQUENCE [LARGE SCALE GENOMIC DNA]</scope>
    <source>
        <strain evidence="3">cv. Salinas</strain>
        <tissue evidence="2">Seedlings</tissue>
    </source>
</reference>
<dbReference type="EMBL" id="NBSK02000006">
    <property type="protein sequence ID" value="KAJ0198665.1"/>
    <property type="molecule type" value="Genomic_DNA"/>
</dbReference>
<evidence type="ECO:0000256" key="1">
    <source>
        <dbReference type="SAM" id="Phobius"/>
    </source>
</evidence>
<keyword evidence="1" id="KW-1133">Transmembrane helix</keyword>